<feature type="compositionally biased region" description="Basic residues" evidence="1">
    <location>
        <begin position="11"/>
        <end position="28"/>
    </location>
</feature>
<accession>A0A3B0JW68</accession>
<dbReference type="OrthoDB" id="7872824at2759"/>
<protein>
    <recommendedName>
        <fullName evidence="4">Gem-associated protein 8</fullName>
    </recommendedName>
</protein>
<dbReference type="AlphaFoldDB" id="A0A3B0JW68"/>
<sequence length="137" mass="15766">MQEVRLEMVRNRSRSRSSQRSRRGRKQKQKEAAARQAAASIMGGDIAQGTTTAEMWSNTYRQLFQWHHMQVQRLCQAQPTQQEEQLEESSASEAEEEATPIDEEYLQFLEVTMKHQQELRQRRAAAAATATPDSTLD</sequence>
<dbReference type="Proteomes" id="UP000268350">
    <property type="component" value="Unassembled WGS sequence"/>
</dbReference>
<dbReference type="OMA" id="FQWHHMQ"/>
<reference evidence="3" key="1">
    <citation type="submission" date="2018-01" db="EMBL/GenBank/DDBJ databases">
        <authorList>
            <person name="Alioto T."/>
            <person name="Alioto T."/>
        </authorList>
    </citation>
    <scope>NUCLEOTIDE SEQUENCE [LARGE SCALE GENOMIC DNA]</scope>
</reference>
<name>A0A3B0JW68_DROGU</name>
<keyword evidence="3" id="KW-1185">Reference proteome</keyword>
<feature type="region of interest" description="Disordered" evidence="1">
    <location>
        <begin position="76"/>
        <end position="100"/>
    </location>
</feature>
<proteinExistence type="predicted"/>
<evidence type="ECO:0008006" key="4">
    <source>
        <dbReference type="Google" id="ProtNLM"/>
    </source>
</evidence>
<feature type="compositionally biased region" description="Basic and acidic residues" evidence="1">
    <location>
        <begin position="1"/>
        <end position="10"/>
    </location>
</feature>
<feature type="region of interest" description="Disordered" evidence="1">
    <location>
        <begin position="1"/>
        <end position="46"/>
    </location>
</feature>
<evidence type="ECO:0000256" key="1">
    <source>
        <dbReference type="SAM" id="MobiDB-lite"/>
    </source>
</evidence>
<organism evidence="2 3">
    <name type="scientific">Drosophila guanche</name>
    <name type="common">Fruit fly</name>
    <dbReference type="NCBI Taxonomy" id="7266"/>
    <lineage>
        <taxon>Eukaryota</taxon>
        <taxon>Metazoa</taxon>
        <taxon>Ecdysozoa</taxon>
        <taxon>Arthropoda</taxon>
        <taxon>Hexapoda</taxon>
        <taxon>Insecta</taxon>
        <taxon>Pterygota</taxon>
        <taxon>Neoptera</taxon>
        <taxon>Endopterygota</taxon>
        <taxon>Diptera</taxon>
        <taxon>Brachycera</taxon>
        <taxon>Muscomorpha</taxon>
        <taxon>Ephydroidea</taxon>
        <taxon>Drosophilidae</taxon>
        <taxon>Drosophila</taxon>
        <taxon>Sophophora</taxon>
    </lineage>
</organism>
<evidence type="ECO:0000313" key="3">
    <source>
        <dbReference type="Proteomes" id="UP000268350"/>
    </source>
</evidence>
<dbReference type="EMBL" id="OUUW01000004">
    <property type="protein sequence ID" value="SPP79740.1"/>
    <property type="molecule type" value="Genomic_DNA"/>
</dbReference>
<gene>
    <name evidence="2" type="ORF">DGUA_6G012636</name>
</gene>
<evidence type="ECO:0000313" key="2">
    <source>
        <dbReference type="EMBL" id="SPP79740.1"/>
    </source>
</evidence>